<dbReference type="Pfam" id="PF26200">
    <property type="entry name" value="Rcat_RNF216"/>
    <property type="match status" value="1"/>
</dbReference>
<gene>
    <name evidence="20" type="ORF">C1H46_006954</name>
</gene>
<dbReference type="InterPro" id="IPR011545">
    <property type="entry name" value="DEAD/DEAH_box_helicase_dom"/>
</dbReference>
<dbReference type="CDD" id="cd20335">
    <property type="entry name" value="BRcat_RBR"/>
    <property type="match status" value="1"/>
</dbReference>
<organism evidence="20 21">
    <name type="scientific">Malus baccata</name>
    <name type="common">Siberian crab apple</name>
    <name type="synonym">Pyrus baccata</name>
    <dbReference type="NCBI Taxonomy" id="106549"/>
    <lineage>
        <taxon>Eukaryota</taxon>
        <taxon>Viridiplantae</taxon>
        <taxon>Streptophyta</taxon>
        <taxon>Embryophyta</taxon>
        <taxon>Tracheophyta</taxon>
        <taxon>Spermatophyta</taxon>
        <taxon>Magnoliopsida</taxon>
        <taxon>eudicotyledons</taxon>
        <taxon>Gunneridae</taxon>
        <taxon>Pentapetalae</taxon>
        <taxon>rosids</taxon>
        <taxon>fabids</taxon>
        <taxon>Rosales</taxon>
        <taxon>Rosaceae</taxon>
        <taxon>Amygdaloideae</taxon>
        <taxon>Maleae</taxon>
        <taxon>Malus</taxon>
    </lineage>
</organism>
<dbReference type="STRING" id="106549.A0A540N8V3"/>
<dbReference type="PROSITE" id="PS00518">
    <property type="entry name" value="ZF_RING_1"/>
    <property type="match status" value="1"/>
</dbReference>
<dbReference type="Pfam" id="PF00271">
    <property type="entry name" value="Helicase_C"/>
    <property type="match status" value="1"/>
</dbReference>
<dbReference type="InterPro" id="IPR001841">
    <property type="entry name" value="Znf_RING"/>
</dbReference>
<keyword evidence="11" id="KW-0862">Zinc</keyword>
<dbReference type="InterPro" id="IPR056244">
    <property type="entry name" value="RRM_DEAH11/12"/>
</dbReference>
<dbReference type="Pfam" id="PF24637">
    <property type="entry name" value="RRM_DEAH11"/>
    <property type="match status" value="1"/>
</dbReference>
<dbReference type="InterPro" id="IPR002464">
    <property type="entry name" value="DNA/RNA_helicase_DEAH_CS"/>
</dbReference>
<keyword evidence="8" id="KW-0833">Ubl conjugation pathway</keyword>
<proteinExistence type="inferred from homology"/>
<dbReference type="InterPro" id="IPR013083">
    <property type="entry name" value="Znf_RING/FYVE/PHD"/>
</dbReference>
<dbReference type="GO" id="GO:0016740">
    <property type="term" value="F:transferase activity"/>
    <property type="evidence" value="ECO:0007669"/>
    <property type="project" value="UniProtKB-KW"/>
</dbReference>
<keyword evidence="6" id="KW-0547">Nucleotide-binding</keyword>
<evidence type="ECO:0000256" key="4">
    <source>
        <dbReference type="ARBA" id="ARBA00022723"/>
    </source>
</evidence>
<dbReference type="FunFam" id="1.20.120.1080:FF:000033">
    <property type="entry name" value="RBR-type E3 ubiquitin transferase"/>
    <property type="match status" value="1"/>
</dbReference>
<feature type="region of interest" description="Disordered" evidence="15">
    <location>
        <begin position="1"/>
        <end position="28"/>
    </location>
</feature>
<dbReference type="CDD" id="cd18791">
    <property type="entry name" value="SF2_C_RHA"/>
    <property type="match status" value="1"/>
</dbReference>
<keyword evidence="10" id="KW-0347">Helicase</keyword>
<evidence type="ECO:0000259" key="18">
    <source>
        <dbReference type="PROSITE" id="PS51194"/>
    </source>
</evidence>
<evidence type="ECO:0000256" key="7">
    <source>
        <dbReference type="ARBA" id="ARBA00022771"/>
    </source>
</evidence>
<evidence type="ECO:0000256" key="1">
    <source>
        <dbReference type="ARBA" id="ARBA00008792"/>
    </source>
</evidence>
<dbReference type="Pfam" id="PF24641">
    <property type="entry name" value="KH_DEAH11_2nd"/>
    <property type="match status" value="1"/>
</dbReference>
<dbReference type="InterPro" id="IPR035979">
    <property type="entry name" value="RBD_domain_sf"/>
</dbReference>
<dbReference type="InterPro" id="IPR056248">
    <property type="entry name" value="RBD_DEAH11/12"/>
</dbReference>
<dbReference type="SMART" id="SM00487">
    <property type="entry name" value="DEXDc"/>
    <property type="match status" value="1"/>
</dbReference>
<comment type="catalytic activity">
    <reaction evidence="13">
        <text>ATP + H2O = ADP + phosphate + H(+)</text>
        <dbReference type="Rhea" id="RHEA:13065"/>
        <dbReference type="ChEBI" id="CHEBI:15377"/>
        <dbReference type="ChEBI" id="CHEBI:15378"/>
        <dbReference type="ChEBI" id="CHEBI:30616"/>
        <dbReference type="ChEBI" id="CHEBI:43474"/>
        <dbReference type="ChEBI" id="CHEBI:456216"/>
        <dbReference type="EC" id="3.6.4.13"/>
    </reaction>
</comment>
<keyword evidence="9" id="KW-0378">Hydrolase</keyword>
<evidence type="ECO:0000259" key="17">
    <source>
        <dbReference type="PROSITE" id="PS51192"/>
    </source>
</evidence>
<dbReference type="SMART" id="SM00847">
    <property type="entry name" value="HA2"/>
    <property type="match status" value="1"/>
</dbReference>
<dbReference type="SMART" id="SM00490">
    <property type="entry name" value="HELICc"/>
    <property type="match status" value="1"/>
</dbReference>
<evidence type="ECO:0000256" key="6">
    <source>
        <dbReference type="ARBA" id="ARBA00022741"/>
    </source>
</evidence>
<comment type="caution">
    <text evidence="20">The sequence shown here is derived from an EMBL/GenBank/DDBJ whole genome shotgun (WGS) entry which is preliminary data.</text>
</comment>
<dbReference type="InterPro" id="IPR027417">
    <property type="entry name" value="P-loop_NTPase"/>
</dbReference>
<dbReference type="SUPFAM" id="SSF54928">
    <property type="entry name" value="RNA-binding domain, RBD"/>
    <property type="match status" value="1"/>
</dbReference>
<keyword evidence="7 14" id="KW-0863">Zinc-finger</keyword>
<dbReference type="PROSITE" id="PS50089">
    <property type="entry name" value="ZF_RING_2"/>
    <property type="match status" value="1"/>
</dbReference>
<dbReference type="SUPFAM" id="SSF57850">
    <property type="entry name" value="RING/U-box"/>
    <property type="match status" value="3"/>
</dbReference>
<dbReference type="SMART" id="SM00647">
    <property type="entry name" value="IBR"/>
    <property type="match status" value="1"/>
</dbReference>
<evidence type="ECO:0000256" key="11">
    <source>
        <dbReference type="ARBA" id="ARBA00022833"/>
    </source>
</evidence>
<name>A0A540N8V3_MALBA</name>
<dbReference type="CDD" id="cd00590">
    <property type="entry name" value="RRM_SF"/>
    <property type="match status" value="1"/>
</dbReference>
<evidence type="ECO:0000256" key="14">
    <source>
        <dbReference type="PROSITE-ProRule" id="PRU00175"/>
    </source>
</evidence>
<comment type="similarity">
    <text evidence="1">Belongs to the DEAD box helicase family. DEAH subfamily.</text>
</comment>
<evidence type="ECO:0000256" key="5">
    <source>
        <dbReference type="ARBA" id="ARBA00022737"/>
    </source>
</evidence>
<dbReference type="InterPro" id="IPR007502">
    <property type="entry name" value="Helicase-assoc_dom"/>
</dbReference>
<dbReference type="InterPro" id="IPR056246">
    <property type="entry name" value="KH_DEAH11/12_1st"/>
</dbReference>
<feature type="domain" description="Helicase ATP-binding" evidence="17">
    <location>
        <begin position="270"/>
        <end position="434"/>
    </location>
</feature>
<dbReference type="Pfam" id="PF00270">
    <property type="entry name" value="DEAD"/>
    <property type="match status" value="1"/>
</dbReference>
<dbReference type="Gene3D" id="1.20.120.1080">
    <property type="match status" value="1"/>
</dbReference>
<dbReference type="PROSITE" id="PS51192">
    <property type="entry name" value="HELICASE_ATP_BIND_1"/>
    <property type="match status" value="1"/>
</dbReference>
<evidence type="ECO:0000256" key="12">
    <source>
        <dbReference type="ARBA" id="ARBA00022840"/>
    </source>
</evidence>
<feature type="compositionally biased region" description="Polar residues" evidence="15">
    <location>
        <begin position="1"/>
        <end position="15"/>
    </location>
</feature>
<keyword evidence="4" id="KW-0479">Metal-binding</keyword>
<dbReference type="InterPro" id="IPR017907">
    <property type="entry name" value="Znf_RING_CS"/>
</dbReference>
<evidence type="ECO:0000256" key="3">
    <source>
        <dbReference type="ARBA" id="ARBA00022679"/>
    </source>
</evidence>
<dbReference type="InterPro" id="IPR013087">
    <property type="entry name" value="Znf_C2H2_type"/>
</dbReference>
<dbReference type="GO" id="GO:0016787">
    <property type="term" value="F:hydrolase activity"/>
    <property type="evidence" value="ECO:0007669"/>
    <property type="project" value="UniProtKB-KW"/>
</dbReference>
<evidence type="ECO:0000313" key="21">
    <source>
        <dbReference type="Proteomes" id="UP000315295"/>
    </source>
</evidence>
<keyword evidence="3" id="KW-0808">Transferase</keyword>
<dbReference type="InterPro" id="IPR011709">
    <property type="entry name" value="DEAD-box_helicase_OB_fold"/>
</dbReference>
<dbReference type="Gene3D" id="3.30.40.10">
    <property type="entry name" value="Zinc/RING finger domain, C3HC4 (zinc finger)"/>
    <property type="match status" value="1"/>
</dbReference>
<evidence type="ECO:0000256" key="15">
    <source>
        <dbReference type="SAM" id="MobiDB-lite"/>
    </source>
</evidence>
<evidence type="ECO:0000313" key="20">
    <source>
        <dbReference type="EMBL" id="TQE07439.1"/>
    </source>
</evidence>
<dbReference type="Gene3D" id="3.40.50.300">
    <property type="entry name" value="P-loop containing nucleotide triphosphate hydrolases"/>
    <property type="match status" value="2"/>
</dbReference>
<dbReference type="Pfam" id="PF24471">
    <property type="entry name" value="KH_DEAH11"/>
    <property type="match status" value="1"/>
</dbReference>
<protein>
    <recommendedName>
        <fullName evidence="2">RNA helicase</fullName>
        <ecNumber evidence="2">3.6.4.13</ecNumber>
    </recommendedName>
</protein>
<evidence type="ECO:0000259" key="16">
    <source>
        <dbReference type="PROSITE" id="PS50089"/>
    </source>
</evidence>
<feature type="domain" description="RING-type" evidence="16">
    <location>
        <begin position="1512"/>
        <end position="1537"/>
    </location>
</feature>
<evidence type="ECO:0000256" key="10">
    <source>
        <dbReference type="ARBA" id="ARBA00022806"/>
    </source>
</evidence>
<dbReference type="GO" id="GO:0003724">
    <property type="term" value="F:RNA helicase activity"/>
    <property type="evidence" value="ECO:0007669"/>
    <property type="project" value="UniProtKB-EC"/>
</dbReference>
<dbReference type="PROSITE" id="PS00028">
    <property type="entry name" value="ZINC_FINGER_C2H2_1"/>
    <property type="match status" value="1"/>
</dbReference>
<dbReference type="InterPro" id="IPR001650">
    <property type="entry name" value="Helicase_C-like"/>
</dbReference>
<dbReference type="FunFam" id="3.40.50.300:FF:001279">
    <property type="entry name" value="ATP-dependent RNA helicase DEAH12 chloroplastic"/>
    <property type="match status" value="1"/>
</dbReference>
<dbReference type="EMBL" id="VIEB01000086">
    <property type="protein sequence ID" value="TQE07439.1"/>
    <property type="molecule type" value="Genomic_DNA"/>
</dbReference>
<evidence type="ECO:0000256" key="9">
    <source>
        <dbReference type="ARBA" id="ARBA00022801"/>
    </source>
</evidence>
<dbReference type="PROSITE" id="PS51873">
    <property type="entry name" value="TRIAD"/>
    <property type="match status" value="1"/>
</dbReference>
<dbReference type="EC" id="3.6.4.13" evidence="2"/>
<dbReference type="SUPFAM" id="SSF52540">
    <property type="entry name" value="P-loop containing nucleoside triphosphate hydrolases"/>
    <property type="match status" value="1"/>
</dbReference>
<dbReference type="PROSITE" id="PS00690">
    <property type="entry name" value="DEAH_ATP_HELICASE"/>
    <property type="match status" value="1"/>
</dbReference>
<dbReference type="GO" id="GO:0005524">
    <property type="term" value="F:ATP binding"/>
    <property type="evidence" value="ECO:0007669"/>
    <property type="project" value="UniProtKB-KW"/>
</dbReference>
<dbReference type="InterPro" id="IPR014001">
    <property type="entry name" value="Helicase_ATP-bd"/>
</dbReference>
<dbReference type="PANTHER" id="PTHR18934">
    <property type="entry name" value="ATP-DEPENDENT RNA HELICASE"/>
    <property type="match status" value="1"/>
</dbReference>
<evidence type="ECO:0000259" key="19">
    <source>
        <dbReference type="PROSITE" id="PS51873"/>
    </source>
</evidence>
<feature type="domain" description="Helicase C-terminal" evidence="18">
    <location>
        <begin position="461"/>
        <end position="627"/>
    </location>
</feature>
<evidence type="ECO:0000256" key="2">
    <source>
        <dbReference type="ARBA" id="ARBA00012552"/>
    </source>
</evidence>
<dbReference type="InterPro" id="IPR056247">
    <property type="entry name" value="KH_DEAH11/12_2nd"/>
</dbReference>
<dbReference type="InterPro" id="IPR056245">
    <property type="entry name" value="KH_DEAH11/12"/>
</dbReference>
<evidence type="ECO:0000256" key="8">
    <source>
        <dbReference type="ARBA" id="ARBA00022786"/>
    </source>
</evidence>
<dbReference type="Pfam" id="PF01485">
    <property type="entry name" value="IBR"/>
    <property type="match status" value="1"/>
</dbReference>
<dbReference type="PANTHER" id="PTHR18934:SF81">
    <property type="entry name" value="ATP-DEPENDENT RNA HELICASE DEAH11, CHLOROPLASTIC-RELATED"/>
    <property type="match status" value="1"/>
</dbReference>
<sequence length="1721" mass="194371">MRSSYPRSTFRQPQPSEIPRRLPLRRPDYPPNNFYRQRLPPCRASFIVELLSDHRSLRKHEIDAVIANCKSRPEGVEVSPANRIVASLFYTQWVDALEALVYFWESRLDRVHDLTPKLNRIVSVPSDLDELRERLIALFAGRIKKLMDGEAVKKWEAKRVWLCNDNERVSKLLRGHNNLWSFSELNETMKRNMSEIRLVESRIREFKSAMNCLLSYLEEKGAEETGEEGVKVFKFSSEDFDWSQIQSLIVRECSRLEEGLPIYAYRQQILQQILSQQVMVLIGETGSGKSTQMVQYLADSGIAAEQSIVCTQPRKIAAMSLSQRVREESSGCYGGNSVSCNSTFLSGQGLVSKVTFMTDHCLLQHYMNDTNMSGISCIIVDEVHERSLNTDLLLACLKDLLGRRSSLRLIIMSATVDANVVSDYFYGCGIFSVTGRSFPVDVRYVPCFSEETSSDASYVSDVLRVAADVHRKEKEGTILAFLTSQLEVEWCCEKFIAPGAIALPLHGKLSFEDQFNVFKNYPGKRKIIFATNLAETSLTIPGVKYVIDSGMAKESKFEPGSGMNVLKVCMISQSSANQRSGRAGRTEPGVCYRLYSEYDFEAMPPCQEPEIRRVHLGVAVLRILALGVKNLQDFKFIDAPSSEAIDLAIRNLVQLGAVMQKDDVFELTQEGRCLVKLGVEPRLGKLILGCCDLNLRIEGLVLAAVMANSSSIFCRVGNDEEKIRSDCIKVKFCHRDGDLFTLLTVYKEWDSLSRDKRNTWCWENSINAKTMRRCQDTVMELESCLKHELNMIISGTWRWDPHESTGCDKHLKKVILSSLADNVAMFSGYDQLGYEVALTGQHVRLHPSCSLLVFGEKPSWVVFGEILSVSNQYLVCVTSFDFNSLSTLYPPPSFDVSKMESRKLQLKMLTGFGITVLKRFCGKGNSYLLHLVSRIRAICKDELINIKVDYCQNEIMLFAASHNMDRVESFVNDALEREQKWMRNECLEKCLYHSSGVLPPVALFGAGAEIKHLELQKRCLTFDVFHSKLDSEDDKELLSELEKSISGSICAIHKFTSTGQENVDKGKGARVTFQTPEAAQKAAELNESEFNGSILKVIPSQVGGDHKMFSFPAVRAKVYWPRRLSKGFAIVKCHMNDTHPMIDDFSNLEVGGNVIRCEISKRDTDAIMIYRLSKDLSEAEILNVLRTATSRRILDFFLLRGDAVGNPSCSSCEEALLKEISPFMPKRYSHNSCSVQVFEPEPKNVFMRALITFDGRLHLEAARALEELEGKVLPGFLPWQKMKCQQLFHSSLSCPAPVYLVIKKQLDSLLSSFMHLNGVECNLDRNSNGSYRVKISANATKIVADLRRRVEELVKGKTIDHVSLTPAVLQILFSRDGISLMHTLQRETGTYILFDRRSLSVQVFGSSDQVGVVEKKLVDSLLTLHDNKLLEVRLQGNALPPELMKEVVNRFGPDLRGLKEKVPGADFSLNVRRQVISIHGSKDVKQKVEESIYEIVQMSGSSTQRFKSDVDCPICMCEIEDEYRLEDCSHLFCRSCLVEQCESAIKNQDSFPMFCAHKGCRSLILFSDLKSLLPSEKLEELFRSSLGAFVASSGGIYRFCPSPDCSSVYQVAAPGTDGEPFVCGACYAETCTRCHLEHHPYLSCEQYREFKEDPDSSLKKWCKGKEHVKSCPVCRYTIEKIDGCNHIECRCGKHICWVCLEYFGTSDECYTHLRTIHLAII</sequence>
<dbReference type="Proteomes" id="UP000315295">
    <property type="component" value="Unassembled WGS sequence"/>
</dbReference>
<accession>A0A540N8V3</accession>
<dbReference type="GO" id="GO:0003723">
    <property type="term" value="F:RNA binding"/>
    <property type="evidence" value="ECO:0007669"/>
    <property type="project" value="TreeGrafter"/>
</dbReference>
<dbReference type="CDD" id="cd22585">
    <property type="entry name" value="Rcat_RBR_DEAH12-like"/>
    <property type="match status" value="1"/>
</dbReference>
<keyword evidence="5" id="KW-0677">Repeat</keyword>
<dbReference type="Gene3D" id="1.20.120.1750">
    <property type="match status" value="1"/>
</dbReference>
<dbReference type="Pfam" id="PF07717">
    <property type="entry name" value="OB_NTP_bind"/>
    <property type="match status" value="1"/>
</dbReference>
<dbReference type="FunFam" id="1.20.120.1750:FF:000020">
    <property type="entry name" value="ATP-dependent RNA helicase DEAH12 chloroplastic"/>
    <property type="match status" value="1"/>
</dbReference>
<dbReference type="Pfam" id="PF24475">
    <property type="entry name" value="RBD_DEAH11"/>
    <property type="match status" value="1"/>
</dbReference>
<dbReference type="InterPro" id="IPR044066">
    <property type="entry name" value="TRIAD_supradom"/>
</dbReference>
<dbReference type="Pfam" id="PF24638">
    <property type="entry name" value="KH_DEAH11_1st"/>
    <property type="match status" value="1"/>
</dbReference>
<evidence type="ECO:0000256" key="13">
    <source>
        <dbReference type="ARBA" id="ARBA00047984"/>
    </source>
</evidence>
<dbReference type="PROSITE" id="PS51194">
    <property type="entry name" value="HELICASE_CTER"/>
    <property type="match status" value="1"/>
</dbReference>
<keyword evidence="12" id="KW-0067">ATP-binding</keyword>
<keyword evidence="21" id="KW-1185">Reference proteome</keyword>
<dbReference type="InterPro" id="IPR002867">
    <property type="entry name" value="IBR_dom"/>
</dbReference>
<reference evidence="20 21" key="1">
    <citation type="journal article" date="2019" name="G3 (Bethesda)">
        <title>Sequencing of a Wild Apple (Malus baccata) Genome Unravels the Differences Between Cultivated and Wild Apple Species Regarding Disease Resistance and Cold Tolerance.</title>
        <authorList>
            <person name="Chen X."/>
        </authorList>
    </citation>
    <scope>NUCLEOTIDE SEQUENCE [LARGE SCALE GENOMIC DNA]</scope>
    <source>
        <strain evidence="21">cv. Shandingzi</strain>
        <tissue evidence="20">Leaves</tissue>
    </source>
</reference>
<dbReference type="CDD" id="cd17917">
    <property type="entry name" value="DEXHc_RHA-like"/>
    <property type="match status" value="1"/>
</dbReference>
<dbReference type="GO" id="GO:0008270">
    <property type="term" value="F:zinc ion binding"/>
    <property type="evidence" value="ECO:0007669"/>
    <property type="project" value="UniProtKB-KW"/>
</dbReference>
<feature type="domain" description="RING-type" evidence="19">
    <location>
        <begin position="1508"/>
        <end position="1716"/>
    </location>
</feature>
<dbReference type="FunFam" id="3.40.50.300:FF:002114">
    <property type="entry name" value="ATP-dependent RNA helicase DEAH12 chloroplastic"/>
    <property type="match status" value="1"/>
</dbReference>